<dbReference type="RefSeq" id="WP_156231034.1">
    <property type="nucleotide sequence ID" value="NZ_CP046455.1"/>
</dbReference>
<dbReference type="SMART" id="SM01323">
    <property type="entry name" value="YajC"/>
    <property type="match status" value="1"/>
</dbReference>
<proteinExistence type="inferred from homology"/>
<organism evidence="11 12">
    <name type="scientific">Corynebacterium occultum</name>
    <dbReference type="NCBI Taxonomy" id="2675219"/>
    <lineage>
        <taxon>Bacteria</taxon>
        <taxon>Bacillati</taxon>
        <taxon>Actinomycetota</taxon>
        <taxon>Actinomycetes</taxon>
        <taxon>Mycobacteriales</taxon>
        <taxon>Corynebacteriaceae</taxon>
        <taxon>Corynebacterium</taxon>
    </lineage>
</organism>
<evidence type="ECO:0000256" key="2">
    <source>
        <dbReference type="ARBA" id="ARBA00006742"/>
    </source>
</evidence>
<dbReference type="GO" id="GO:0015031">
    <property type="term" value="P:protein transport"/>
    <property type="evidence" value="ECO:0007669"/>
    <property type="project" value="UniProtKB-KW"/>
</dbReference>
<dbReference type="Pfam" id="PF02699">
    <property type="entry name" value="YajC"/>
    <property type="match status" value="1"/>
</dbReference>
<feature type="compositionally biased region" description="Gly residues" evidence="10">
    <location>
        <begin position="125"/>
        <end position="135"/>
    </location>
</feature>
<dbReference type="EMBL" id="CP046455">
    <property type="protein sequence ID" value="QGU07548.1"/>
    <property type="molecule type" value="Genomic_DNA"/>
</dbReference>
<feature type="region of interest" description="Disordered" evidence="10">
    <location>
        <begin position="88"/>
        <end position="135"/>
    </location>
</feature>
<evidence type="ECO:0000313" key="11">
    <source>
        <dbReference type="EMBL" id="QGU07548.1"/>
    </source>
</evidence>
<dbReference type="PRINTS" id="PR01853">
    <property type="entry name" value="YAJCTRNLCASE"/>
</dbReference>
<evidence type="ECO:0000256" key="9">
    <source>
        <dbReference type="ARBA" id="ARBA00023136"/>
    </source>
</evidence>
<dbReference type="AlphaFoldDB" id="A0A6B8WMG1"/>
<dbReference type="Proteomes" id="UP000424462">
    <property type="component" value="Chromosome"/>
</dbReference>
<keyword evidence="12" id="KW-1185">Reference proteome</keyword>
<evidence type="ECO:0000256" key="10">
    <source>
        <dbReference type="SAM" id="MobiDB-lite"/>
    </source>
</evidence>
<dbReference type="NCBIfam" id="TIGR00739">
    <property type="entry name" value="yajC"/>
    <property type="match status" value="1"/>
</dbReference>
<evidence type="ECO:0000256" key="5">
    <source>
        <dbReference type="ARBA" id="ARBA00022692"/>
    </source>
</evidence>
<evidence type="ECO:0000256" key="3">
    <source>
        <dbReference type="ARBA" id="ARBA00022448"/>
    </source>
</evidence>
<evidence type="ECO:0000256" key="4">
    <source>
        <dbReference type="ARBA" id="ARBA00022475"/>
    </source>
</evidence>
<keyword evidence="5" id="KW-0812">Transmembrane</keyword>
<dbReference type="GO" id="GO:0005886">
    <property type="term" value="C:plasma membrane"/>
    <property type="evidence" value="ECO:0007669"/>
    <property type="project" value="UniProtKB-SubCell"/>
</dbReference>
<comment type="subcellular location">
    <subcellularLocation>
        <location evidence="1">Cell membrane</location>
        <topology evidence="1">Single-pass membrane protein</topology>
    </subcellularLocation>
</comment>
<keyword evidence="8" id="KW-0811">Translocation</keyword>
<keyword evidence="9" id="KW-0472">Membrane</keyword>
<keyword evidence="6" id="KW-0653">Protein transport</keyword>
<evidence type="ECO:0000256" key="8">
    <source>
        <dbReference type="ARBA" id="ARBA00023010"/>
    </source>
</evidence>
<dbReference type="PANTHER" id="PTHR33909">
    <property type="entry name" value="SEC TRANSLOCON ACCESSORY COMPLEX SUBUNIT YAJC"/>
    <property type="match status" value="1"/>
</dbReference>
<reference evidence="11 12" key="1">
    <citation type="submission" date="2019-11" db="EMBL/GenBank/DDBJ databases">
        <title>Complete genome sequence of Corynebacterium kalinowskii 1959, a novel Corynebacterium species isolated from soil of a small paddock in Vilsendorf, Germany.</title>
        <authorList>
            <person name="Schaffert L."/>
            <person name="Ruwe M."/>
            <person name="Milse J."/>
            <person name="Hanuschka K."/>
            <person name="Ortseifen V."/>
            <person name="Droste J."/>
            <person name="Brandt D."/>
            <person name="Schlueter L."/>
            <person name="Kutter Y."/>
            <person name="Vinke S."/>
            <person name="Viehoefer P."/>
            <person name="Jacob L."/>
            <person name="Luebke N.-C."/>
            <person name="Schulte-Berndt E."/>
            <person name="Hain C."/>
            <person name="Linder M."/>
            <person name="Schmidt P."/>
            <person name="Wollenschlaeger L."/>
            <person name="Luttermann T."/>
            <person name="Thieme E."/>
            <person name="Hassa J."/>
            <person name="Haak M."/>
            <person name="Wittchen M."/>
            <person name="Mentz A."/>
            <person name="Persicke M."/>
            <person name="Busche T."/>
            <person name="Ruckert C."/>
        </authorList>
    </citation>
    <scope>NUCLEOTIDE SEQUENCE [LARGE SCALE GENOMIC DNA]</scope>
    <source>
        <strain evidence="11 12">2039</strain>
    </source>
</reference>
<keyword evidence="7" id="KW-1133">Transmembrane helix</keyword>
<evidence type="ECO:0000256" key="6">
    <source>
        <dbReference type="ARBA" id="ARBA00022927"/>
    </source>
</evidence>
<keyword evidence="3" id="KW-0813">Transport</keyword>
<comment type="similarity">
    <text evidence="2">Belongs to the YajC family.</text>
</comment>
<keyword evidence="4" id="KW-1003">Cell membrane</keyword>
<protein>
    <submittedName>
        <fullName evidence="11">Preprotein translocase subunit YajC</fullName>
    </submittedName>
</protein>
<dbReference type="PANTHER" id="PTHR33909:SF1">
    <property type="entry name" value="SEC TRANSLOCON ACCESSORY COMPLEX SUBUNIT YAJC"/>
    <property type="match status" value="1"/>
</dbReference>
<gene>
    <name evidence="11" type="ORF">COCCU_08075</name>
</gene>
<evidence type="ECO:0000256" key="1">
    <source>
        <dbReference type="ARBA" id="ARBA00004162"/>
    </source>
</evidence>
<evidence type="ECO:0000256" key="7">
    <source>
        <dbReference type="ARBA" id="ARBA00022989"/>
    </source>
</evidence>
<sequence>MDIVLLILLLLVFLLPSLLMARKQRRNQAEIKNYQDSLHPGERVVTVSGLHGTIVSIRPTEIDLEIAPGVVITLEKMSVVRNENQGMVGTAEYGHPEDAAFDGSPEQEYPLEDQSRREEGPEGQTPGGGHPENLR</sequence>
<dbReference type="InterPro" id="IPR003849">
    <property type="entry name" value="Preprotein_translocase_YajC"/>
</dbReference>
<name>A0A6B8WMG1_9CORY</name>
<accession>A0A6B8WMG1</accession>
<dbReference type="KEGG" id="cok:COCCU_08075"/>
<evidence type="ECO:0000313" key="12">
    <source>
        <dbReference type="Proteomes" id="UP000424462"/>
    </source>
</evidence>